<gene>
    <name evidence="2" type="ORF">Pan189_43570</name>
</gene>
<dbReference type="GO" id="GO:0016491">
    <property type="term" value="F:oxidoreductase activity"/>
    <property type="evidence" value="ECO:0007669"/>
    <property type="project" value="InterPro"/>
</dbReference>
<dbReference type="RefSeq" id="WP_145366051.1">
    <property type="nucleotide sequence ID" value="NZ_CP036268.1"/>
</dbReference>
<dbReference type="InterPro" id="IPR012348">
    <property type="entry name" value="RNR-like"/>
</dbReference>
<keyword evidence="3" id="KW-1185">Reference proteome</keyword>
<dbReference type="Proteomes" id="UP000317318">
    <property type="component" value="Chromosome"/>
</dbReference>
<accession>A0A517R7V4</accession>
<evidence type="ECO:0000313" key="3">
    <source>
        <dbReference type="Proteomes" id="UP000317318"/>
    </source>
</evidence>
<proteinExistence type="predicted"/>
<feature type="compositionally biased region" description="Low complexity" evidence="1">
    <location>
        <begin position="33"/>
        <end position="45"/>
    </location>
</feature>
<dbReference type="AlphaFoldDB" id="A0A517R7V4"/>
<dbReference type="Gene3D" id="1.10.620.20">
    <property type="entry name" value="Ribonucleotide Reductase, subunit A"/>
    <property type="match status" value="1"/>
</dbReference>
<dbReference type="OrthoDB" id="281529at2"/>
<evidence type="ECO:0000256" key="1">
    <source>
        <dbReference type="SAM" id="MobiDB-lite"/>
    </source>
</evidence>
<organism evidence="2 3">
    <name type="scientific">Stratiformator vulcanicus</name>
    <dbReference type="NCBI Taxonomy" id="2527980"/>
    <lineage>
        <taxon>Bacteria</taxon>
        <taxon>Pseudomonadati</taxon>
        <taxon>Planctomycetota</taxon>
        <taxon>Planctomycetia</taxon>
        <taxon>Planctomycetales</taxon>
        <taxon>Planctomycetaceae</taxon>
        <taxon>Stratiformator</taxon>
    </lineage>
</organism>
<name>A0A517R7V4_9PLAN</name>
<dbReference type="EMBL" id="CP036268">
    <property type="protein sequence ID" value="QDT39945.1"/>
    <property type="molecule type" value="Genomic_DNA"/>
</dbReference>
<feature type="compositionally biased region" description="Polar residues" evidence="1">
    <location>
        <begin position="46"/>
        <end position="55"/>
    </location>
</feature>
<dbReference type="KEGG" id="svp:Pan189_43570"/>
<evidence type="ECO:0000313" key="2">
    <source>
        <dbReference type="EMBL" id="QDT39945.1"/>
    </source>
</evidence>
<protein>
    <submittedName>
        <fullName evidence="2">YHS domain protein</fullName>
    </submittedName>
</protein>
<reference evidence="2 3" key="1">
    <citation type="submission" date="2019-02" db="EMBL/GenBank/DDBJ databases">
        <title>Deep-cultivation of Planctomycetes and their phenomic and genomic characterization uncovers novel biology.</title>
        <authorList>
            <person name="Wiegand S."/>
            <person name="Jogler M."/>
            <person name="Boedeker C."/>
            <person name="Pinto D."/>
            <person name="Vollmers J."/>
            <person name="Rivas-Marin E."/>
            <person name="Kohn T."/>
            <person name="Peeters S.H."/>
            <person name="Heuer A."/>
            <person name="Rast P."/>
            <person name="Oberbeckmann S."/>
            <person name="Bunk B."/>
            <person name="Jeske O."/>
            <person name="Meyerdierks A."/>
            <person name="Storesund J.E."/>
            <person name="Kallscheuer N."/>
            <person name="Luecker S."/>
            <person name="Lage O.M."/>
            <person name="Pohl T."/>
            <person name="Merkel B.J."/>
            <person name="Hornburger P."/>
            <person name="Mueller R.-W."/>
            <person name="Bruemmer F."/>
            <person name="Labrenz M."/>
            <person name="Spormann A.M."/>
            <person name="Op den Camp H."/>
            <person name="Overmann J."/>
            <person name="Amann R."/>
            <person name="Jetten M.S.M."/>
            <person name="Mascher T."/>
            <person name="Medema M.H."/>
            <person name="Devos D.P."/>
            <person name="Kaster A.-K."/>
            <person name="Ovreas L."/>
            <person name="Rohde M."/>
            <person name="Galperin M.Y."/>
            <person name="Jogler C."/>
        </authorList>
    </citation>
    <scope>NUCLEOTIDE SEQUENCE [LARGE SCALE GENOMIC DNA]</scope>
    <source>
        <strain evidence="2 3">Pan189</strain>
    </source>
</reference>
<sequence>MNRSLEIALFSLTAILICGCSEKPSGDSVSEVDAATDSQRAAATAESTNGTSDSPDISDRTFRPVVLDLAPSNEVAGGNAGAADRASAKSVREALKPLQIVVGGWDGNTYRGHTVHMTDWLWDHRTNPKQPALVMQSEENPYLSEARLTWLPDEEKFRFVILDADRRERVLEGGFIAQPESEYDDDGRPQRSFKIEMAEVDPVDPSERWKVVFNQQENNRFLLEMFKARGAGRFNKFDTVSNQRSGTSFALIDEGYGERTCVVSQGLGTMQVTYKGRTYWVCCSGCKSEFEADPEPWIAEFEKKQAAR</sequence>
<feature type="region of interest" description="Disordered" evidence="1">
    <location>
        <begin position="27"/>
        <end position="59"/>
    </location>
</feature>
<dbReference type="PROSITE" id="PS51257">
    <property type="entry name" value="PROKAR_LIPOPROTEIN"/>
    <property type="match status" value="1"/>
</dbReference>